<evidence type="ECO:0000313" key="2">
    <source>
        <dbReference type="Proteomes" id="UP000290289"/>
    </source>
</evidence>
<reference evidence="1 2" key="1">
    <citation type="submission" date="2018-10" db="EMBL/GenBank/DDBJ databases">
        <title>A high-quality apple genome assembly.</title>
        <authorList>
            <person name="Hu J."/>
        </authorList>
    </citation>
    <scope>NUCLEOTIDE SEQUENCE [LARGE SCALE GENOMIC DNA]</scope>
    <source>
        <strain evidence="2">cv. HFTH1</strain>
        <tissue evidence="1">Young leaf</tissue>
    </source>
</reference>
<dbReference type="Gene3D" id="3.40.50.300">
    <property type="entry name" value="P-loop containing nucleotide triphosphate hydrolases"/>
    <property type="match status" value="1"/>
</dbReference>
<keyword evidence="2" id="KW-1185">Reference proteome</keyword>
<evidence type="ECO:0000313" key="1">
    <source>
        <dbReference type="EMBL" id="RXH71062.1"/>
    </source>
</evidence>
<organism evidence="1 2">
    <name type="scientific">Malus domestica</name>
    <name type="common">Apple</name>
    <name type="synonym">Pyrus malus</name>
    <dbReference type="NCBI Taxonomy" id="3750"/>
    <lineage>
        <taxon>Eukaryota</taxon>
        <taxon>Viridiplantae</taxon>
        <taxon>Streptophyta</taxon>
        <taxon>Embryophyta</taxon>
        <taxon>Tracheophyta</taxon>
        <taxon>Spermatophyta</taxon>
        <taxon>Magnoliopsida</taxon>
        <taxon>eudicotyledons</taxon>
        <taxon>Gunneridae</taxon>
        <taxon>Pentapetalae</taxon>
        <taxon>rosids</taxon>
        <taxon>fabids</taxon>
        <taxon>Rosales</taxon>
        <taxon>Rosaceae</taxon>
        <taxon>Amygdaloideae</taxon>
        <taxon>Maleae</taxon>
        <taxon>Malus</taxon>
    </lineage>
</organism>
<comment type="caution">
    <text evidence="1">The sequence shown here is derived from an EMBL/GenBank/DDBJ whole genome shotgun (WGS) entry which is preliminary data.</text>
</comment>
<sequence length="71" mass="8189">MSEAYTENLEAPPPPVTKYQFIKVNAKGMKEGGKWVEMFKDVSVVVFWFALSDYGQMCQTTAAVERYFKIR</sequence>
<dbReference type="STRING" id="3750.A0A498HMC2"/>
<dbReference type="InterPro" id="IPR027417">
    <property type="entry name" value="P-loop_NTPase"/>
</dbReference>
<dbReference type="AlphaFoldDB" id="A0A498HMC2"/>
<gene>
    <name evidence="1" type="ORF">DVH24_015684</name>
</gene>
<name>A0A498HMC2_MALDO</name>
<accession>A0A498HMC2</accession>
<dbReference type="EMBL" id="RDQH01000342">
    <property type="protein sequence ID" value="RXH71062.1"/>
    <property type="molecule type" value="Genomic_DNA"/>
</dbReference>
<dbReference type="Proteomes" id="UP000290289">
    <property type="component" value="Chromosome 16"/>
</dbReference>
<protein>
    <submittedName>
        <fullName evidence="1">Uncharacterized protein</fullName>
    </submittedName>
</protein>
<proteinExistence type="predicted"/>